<comment type="pathway">
    <text evidence="1">Protein modification; protein glycosylation.</text>
</comment>
<feature type="transmembrane region" description="Helical" evidence="4">
    <location>
        <begin position="7"/>
        <end position="27"/>
    </location>
</feature>
<reference evidence="7 8" key="1">
    <citation type="submission" date="2020-06" db="EMBL/GenBank/DDBJ databases">
        <authorList>
            <person name="Li R."/>
            <person name="Bekaert M."/>
        </authorList>
    </citation>
    <scope>NUCLEOTIDE SEQUENCE [LARGE SCALE GENOMIC DNA]</scope>
    <source>
        <strain evidence="8">wild</strain>
    </source>
</reference>
<evidence type="ECO:0000259" key="5">
    <source>
        <dbReference type="Pfam" id="PF04666"/>
    </source>
</evidence>
<dbReference type="AlphaFoldDB" id="A0A6J8E7X6"/>
<dbReference type="Proteomes" id="UP000507470">
    <property type="component" value="Unassembled WGS sequence"/>
</dbReference>
<keyword evidence="4" id="KW-0812">Transmembrane</keyword>
<dbReference type="InterPro" id="IPR006759">
    <property type="entry name" value="Glyco_transf_54"/>
</dbReference>
<dbReference type="InterPro" id="IPR056576">
    <property type="entry name" value="MGAT4_A/B/C_C"/>
</dbReference>
<evidence type="ECO:0000256" key="2">
    <source>
        <dbReference type="ARBA" id="ARBA00022676"/>
    </source>
</evidence>
<feature type="domain" description="MGAT4 conserved region" evidence="5">
    <location>
        <begin position="71"/>
        <end position="304"/>
    </location>
</feature>
<dbReference type="Pfam" id="PF04666">
    <property type="entry name" value="MGAT4_cons"/>
    <property type="match status" value="1"/>
</dbReference>
<feature type="domain" description="MGAT4 A/B/C C-terminal" evidence="6">
    <location>
        <begin position="318"/>
        <end position="450"/>
    </location>
</feature>
<evidence type="ECO:0008006" key="9">
    <source>
        <dbReference type="Google" id="ProtNLM"/>
    </source>
</evidence>
<keyword evidence="2" id="KW-0328">Glycosyltransferase</keyword>
<keyword evidence="3" id="KW-0808">Transferase</keyword>
<keyword evidence="8" id="KW-1185">Reference proteome</keyword>
<evidence type="ECO:0000256" key="3">
    <source>
        <dbReference type="ARBA" id="ARBA00022679"/>
    </source>
</evidence>
<dbReference type="InterPro" id="IPR057279">
    <property type="entry name" value="MGAT4"/>
</dbReference>
<dbReference type="GO" id="GO:0008375">
    <property type="term" value="F:acetylglucosaminyltransferase activity"/>
    <property type="evidence" value="ECO:0007669"/>
    <property type="project" value="TreeGrafter"/>
</dbReference>
<keyword evidence="4" id="KW-0472">Membrane</keyword>
<organism evidence="7 8">
    <name type="scientific">Mytilus coruscus</name>
    <name type="common">Sea mussel</name>
    <dbReference type="NCBI Taxonomy" id="42192"/>
    <lineage>
        <taxon>Eukaryota</taxon>
        <taxon>Metazoa</taxon>
        <taxon>Spiralia</taxon>
        <taxon>Lophotrochozoa</taxon>
        <taxon>Mollusca</taxon>
        <taxon>Bivalvia</taxon>
        <taxon>Autobranchia</taxon>
        <taxon>Pteriomorphia</taxon>
        <taxon>Mytilida</taxon>
        <taxon>Mytiloidea</taxon>
        <taxon>Mytilidae</taxon>
        <taxon>Mytilinae</taxon>
        <taxon>Mytilus</taxon>
    </lineage>
</organism>
<keyword evidence="4" id="KW-1133">Transmembrane helix</keyword>
<gene>
    <name evidence="7" type="ORF">MCOR_48747</name>
</gene>
<accession>A0A6J8E7X6</accession>
<evidence type="ECO:0000259" key="6">
    <source>
        <dbReference type="Pfam" id="PF23524"/>
    </source>
</evidence>
<proteinExistence type="predicted"/>
<dbReference type="PANTHER" id="PTHR12062">
    <property type="entry name" value="N-ACETYLGLUCOSAMINYLTRANSFERASE VI"/>
    <property type="match status" value="1"/>
</dbReference>
<dbReference type="PANTHER" id="PTHR12062:SF33">
    <property type="entry name" value="ALPHA-1,6-MANNOSYL-GLYCOPROTEIN 4-BETA-N-ACETYLGLUCOSAMINYLTRANSFERASE-LIKE"/>
    <property type="match status" value="1"/>
</dbReference>
<evidence type="ECO:0000313" key="7">
    <source>
        <dbReference type="EMBL" id="CAC5416103.1"/>
    </source>
</evidence>
<name>A0A6J8E7X6_MYTCO</name>
<evidence type="ECO:0000256" key="4">
    <source>
        <dbReference type="SAM" id="Phobius"/>
    </source>
</evidence>
<evidence type="ECO:0000256" key="1">
    <source>
        <dbReference type="ARBA" id="ARBA00004922"/>
    </source>
</evidence>
<dbReference type="OrthoDB" id="2016523at2759"/>
<sequence>MIRPVGLVRVFVVISAISAILPILLILRTQPFLNIIPQNIRDEITARQVLSLPPLSPHWRRKAMMFKIDNSNQRFLTIGIPTVRRQHSNYFLETLDSLLNCTNQENIPNIFIVIFLADFNATWKYEMANIIEQRYSKIVRDGTLQIIEAPAEFYPSLDNLHHTYNDSIAKRKWRSKQNVDYAFLWLYSKELSKYYMQMEDDIFTVPGYLNVIKEFIEAQKTDWTCLEFSELGFIGKVYHSKYLEKLAKTVLLFYEEQPVDYTFLYFNILNLQGSRIIRRPTLFQHVGFHSSLPGKIQPLKDKFFDDIKKTLHGDNPPAKVLTTLKISPDFLPDLAYSKIDGYFWAQSAPVVDDTVHVLFDEPQNLEKVVILSGSQQHPTDKIENARLDACLSVKISGDNRIECFNNIFLGYSENGTLLANNLEKKLNTFMVTCLKVTFTKSQQWWLIIKEIAVFNYSQLDNLTESSELLTTRQSHGIIRQSHNLTESSELQNYSQLETISTESSELISTESSELLKTISRNHQNYSQLDNLTESSELLTTRQSHGIVRTTHN</sequence>
<dbReference type="GO" id="GO:0006487">
    <property type="term" value="P:protein N-linked glycosylation"/>
    <property type="evidence" value="ECO:0007669"/>
    <property type="project" value="TreeGrafter"/>
</dbReference>
<evidence type="ECO:0000313" key="8">
    <source>
        <dbReference type="Proteomes" id="UP000507470"/>
    </source>
</evidence>
<dbReference type="Pfam" id="PF23524">
    <property type="entry name" value="MGAT4A_C"/>
    <property type="match status" value="1"/>
</dbReference>
<dbReference type="EMBL" id="CACVKT020008586">
    <property type="protein sequence ID" value="CAC5416103.1"/>
    <property type="molecule type" value="Genomic_DNA"/>
</dbReference>
<protein>
    <recommendedName>
        <fullName evidence="9">MGAT4C</fullName>
    </recommendedName>
</protein>